<proteinExistence type="predicted"/>
<accession>A0A1G9XIW0</accession>
<dbReference type="EMBL" id="FNHE01000010">
    <property type="protein sequence ID" value="SDM96667.1"/>
    <property type="molecule type" value="Genomic_DNA"/>
</dbReference>
<protein>
    <submittedName>
        <fullName evidence="2">Uncharacterized protein</fullName>
    </submittedName>
</protein>
<reference evidence="3" key="1">
    <citation type="submission" date="2016-10" db="EMBL/GenBank/DDBJ databases">
        <authorList>
            <person name="Varghese N."/>
            <person name="Submissions S."/>
        </authorList>
    </citation>
    <scope>NUCLEOTIDE SEQUENCE [LARGE SCALE GENOMIC DNA]</scope>
    <source>
        <strain evidence="3">DSM 45419</strain>
    </source>
</reference>
<feature type="region of interest" description="Disordered" evidence="1">
    <location>
        <begin position="1"/>
        <end position="48"/>
    </location>
</feature>
<gene>
    <name evidence="2" type="ORF">SAMN05660642_03728</name>
</gene>
<name>A0A1G9XIW0_9ACTN</name>
<sequence length="48" mass="4618">MSEPDQPAHTSEPAEGGDPPGEEAGGQTPHPEQPAEGGDGPAGGADTP</sequence>
<keyword evidence="3" id="KW-1185">Reference proteome</keyword>
<dbReference type="RefSeq" id="WP_175479628.1">
    <property type="nucleotide sequence ID" value="NZ_FNHE01000010.1"/>
</dbReference>
<dbReference type="AlphaFoldDB" id="A0A1G9XIW0"/>
<dbReference type="Proteomes" id="UP000198680">
    <property type="component" value="Unassembled WGS sequence"/>
</dbReference>
<evidence type="ECO:0000313" key="3">
    <source>
        <dbReference type="Proteomes" id="UP000198680"/>
    </source>
</evidence>
<feature type="compositionally biased region" description="Gly residues" evidence="1">
    <location>
        <begin position="37"/>
        <end position="48"/>
    </location>
</feature>
<evidence type="ECO:0000313" key="2">
    <source>
        <dbReference type="EMBL" id="SDM96667.1"/>
    </source>
</evidence>
<dbReference type="STRING" id="1137991.SAMN05660642_03728"/>
<evidence type="ECO:0000256" key="1">
    <source>
        <dbReference type="SAM" id="MobiDB-lite"/>
    </source>
</evidence>
<organism evidence="2 3">
    <name type="scientific">Geodermatophilus siccatus</name>
    <dbReference type="NCBI Taxonomy" id="1137991"/>
    <lineage>
        <taxon>Bacteria</taxon>
        <taxon>Bacillati</taxon>
        <taxon>Actinomycetota</taxon>
        <taxon>Actinomycetes</taxon>
        <taxon>Geodermatophilales</taxon>
        <taxon>Geodermatophilaceae</taxon>
        <taxon>Geodermatophilus</taxon>
    </lineage>
</organism>